<dbReference type="AlphaFoldDB" id="A0A316DGJ0"/>
<organism evidence="2 3">
    <name type="scientific">Xanthomarina spongicola</name>
    <dbReference type="NCBI Taxonomy" id="570520"/>
    <lineage>
        <taxon>Bacteria</taxon>
        <taxon>Pseudomonadati</taxon>
        <taxon>Bacteroidota</taxon>
        <taxon>Flavobacteriia</taxon>
        <taxon>Flavobacteriales</taxon>
        <taxon>Flavobacteriaceae</taxon>
        <taxon>Xanthomarina</taxon>
    </lineage>
</organism>
<dbReference type="CDD" id="cd05483">
    <property type="entry name" value="retropepsin_like_bacteria"/>
    <property type="match status" value="1"/>
</dbReference>
<gene>
    <name evidence="2" type="ORF">LX78_02947</name>
</gene>
<keyword evidence="3" id="KW-1185">Reference proteome</keyword>
<keyword evidence="1" id="KW-0732">Signal</keyword>
<dbReference type="RefSeq" id="WP_221407908.1">
    <property type="nucleotide sequence ID" value="NZ_QGGP01000019.1"/>
</dbReference>
<dbReference type="Pfam" id="PF13975">
    <property type="entry name" value="gag-asp_proteas"/>
    <property type="match status" value="1"/>
</dbReference>
<name>A0A316DGJ0_9FLAO</name>
<dbReference type="GO" id="GO:0008233">
    <property type="term" value="F:peptidase activity"/>
    <property type="evidence" value="ECO:0007669"/>
    <property type="project" value="UniProtKB-KW"/>
</dbReference>
<dbReference type="InterPro" id="IPR011969">
    <property type="entry name" value="Clan_AA_Asp_peptidase_C"/>
</dbReference>
<keyword evidence="2" id="KW-0378">Hydrolase</keyword>
<evidence type="ECO:0000256" key="1">
    <source>
        <dbReference type="SAM" id="SignalP"/>
    </source>
</evidence>
<dbReference type="InterPro" id="IPR034122">
    <property type="entry name" value="Retropepsin-like_bacterial"/>
</dbReference>
<dbReference type="Proteomes" id="UP000245430">
    <property type="component" value="Unassembled WGS sequence"/>
</dbReference>
<dbReference type="Gene3D" id="2.40.70.10">
    <property type="entry name" value="Acid Proteases"/>
    <property type="match status" value="1"/>
</dbReference>
<feature type="signal peptide" evidence="1">
    <location>
        <begin position="1"/>
        <end position="19"/>
    </location>
</feature>
<proteinExistence type="predicted"/>
<keyword evidence="2" id="KW-0645">Protease</keyword>
<sequence>MKKIILCLFILLTTNEILAQTTINLDKTNGVYTVPCKVNGIPMDFIFDTGASNVTISLTEATFLIKQGLLGKNDIKESVKYQIANGDINEGTNIILREIEIAGLKIKNVKATIVHEQNAPLLLGMSALSQLGKIEIENNKLIINDFSFKSNKDNIDFDKEVEGTIEWINSVFVKYQYEEPDLKQKQNIHSVVEIENQFYLFGVRTQETSKPWAFSKGFLIPLAKINNIDFSEKKSNYWLEVKLKNNEEAIVMIDGNDKKDYIDRLEFMLDKSIDNESLMPKLKNALEYIIELYNEKPPNKSSSFASQGNKEIRIKYKNGIEIFNIHLGSEQPNYKENKEYFWYTEFSKIKSTKGGSGGNLLNGNYKFFDENGNLLIDENYSMGLKNGDSKKWDEKGELTEINKYEDGESVYWKYHPEGDDGWVEQIGQMLKAGWIKNSYDRYNNIVASQKTFVDEKSQIKKEKTKTSIYFRNSNQKKEEYTTLMMFNNSYIGEYIQYFENGNKKVYGKLFDPYDSGIDKYVGNIRDGEWKWYKENGEIDSTEKYKAVIEYWDNGNLKYIYGQYFDEEENKWLKHGRFYSYGEDGKGIGEIIEYEWGVLKEKE</sequence>
<dbReference type="NCBIfam" id="TIGR02281">
    <property type="entry name" value="clan_AA_DTGA"/>
    <property type="match status" value="1"/>
</dbReference>
<protein>
    <submittedName>
        <fullName evidence="2">Clan AA aspartic protease (TIGR02281 family)</fullName>
    </submittedName>
</protein>
<reference evidence="2 3" key="1">
    <citation type="submission" date="2018-05" db="EMBL/GenBank/DDBJ databases">
        <title>Genomic Encyclopedia of Archaeal and Bacterial Type Strains, Phase II (KMG-II): from individual species to whole genera.</title>
        <authorList>
            <person name="Goeker M."/>
        </authorList>
    </citation>
    <scope>NUCLEOTIDE SEQUENCE [LARGE SCALE GENOMIC DNA]</scope>
    <source>
        <strain evidence="2 3">DSM 22637</strain>
    </source>
</reference>
<accession>A0A316DGJ0</accession>
<evidence type="ECO:0000313" key="3">
    <source>
        <dbReference type="Proteomes" id="UP000245430"/>
    </source>
</evidence>
<dbReference type="InterPro" id="IPR021109">
    <property type="entry name" value="Peptidase_aspartic_dom_sf"/>
</dbReference>
<dbReference type="SUPFAM" id="SSF50630">
    <property type="entry name" value="Acid proteases"/>
    <property type="match status" value="1"/>
</dbReference>
<feature type="chain" id="PRO_5016348891" evidence="1">
    <location>
        <begin position="20"/>
        <end position="602"/>
    </location>
</feature>
<dbReference type="GO" id="GO:0006508">
    <property type="term" value="P:proteolysis"/>
    <property type="evidence" value="ECO:0007669"/>
    <property type="project" value="UniProtKB-KW"/>
</dbReference>
<evidence type="ECO:0000313" key="2">
    <source>
        <dbReference type="EMBL" id="PWK16766.1"/>
    </source>
</evidence>
<comment type="caution">
    <text evidence="2">The sequence shown here is derived from an EMBL/GenBank/DDBJ whole genome shotgun (WGS) entry which is preliminary data.</text>
</comment>
<dbReference type="EMBL" id="QGGP01000019">
    <property type="protein sequence ID" value="PWK16766.1"/>
    <property type="molecule type" value="Genomic_DNA"/>
</dbReference>